<dbReference type="NCBIfam" id="TIGR03665">
    <property type="entry name" value="arCOG04150"/>
    <property type="match status" value="1"/>
</dbReference>
<dbReference type="Gene3D" id="3.30.1370.10">
    <property type="entry name" value="K Homology domain, type 1"/>
    <property type="match status" value="2"/>
</dbReference>
<comment type="caution">
    <text evidence="4">The sequence shown here is derived from an EMBL/GenBank/DDBJ whole genome shotgun (WGS) entry which is preliminary data.</text>
</comment>
<feature type="domain" description="K Homology" evidence="3">
    <location>
        <begin position="95"/>
        <end position="162"/>
    </location>
</feature>
<dbReference type="Proteomes" id="UP000316080">
    <property type="component" value="Unassembled WGS sequence"/>
</dbReference>
<sequence>MDKGSMNRIYLKIPIDRIGVVIGEKGEVKSEIEKRTETKIYIDGKTGEVIIEPSSEKCNPANILKAKDVITAIASGFSHERAFRLFEENQVLDIINLKEIIGNEREKLVRIKGRIIGEKGKTRKIIEEQTGTYVSIHDNTVAIIGDYEEVRVAREAIEMLIKGMQHGTVYRFLGRKHFDLKKKEISLWEEKIELKEDT</sequence>
<evidence type="ECO:0000313" key="4">
    <source>
        <dbReference type="EMBL" id="RZN56804.1"/>
    </source>
</evidence>
<dbReference type="PANTHER" id="PTHR12826">
    <property type="entry name" value="RIBONUCLEASE Y"/>
    <property type="match status" value="1"/>
</dbReference>
<dbReference type="EMBL" id="RXIH01000017">
    <property type="protein sequence ID" value="RZN56804.1"/>
    <property type="molecule type" value="Genomic_DNA"/>
</dbReference>
<dbReference type="InterPro" id="IPR036612">
    <property type="entry name" value="KH_dom_type_1_sf"/>
</dbReference>
<name>A0A520KG63_9CREN</name>
<reference evidence="4 6" key="2">
    <citation type="journal article" date="2019" name="Nat. Microbiol.">
        <title>Wide diversity of methane and short-chain alkane metabolisms in uncultured archaea.</title>
        <authorList>
            <person name="Borrel G."/>
            <person name="Adam P.S."/>
            <person name="McKay L.J."/>
            <person name="Chen L.X."/>
            <person name="Sierra-Garcia I.N."/>
            <person name="Sieber C.M."/>
            <person name="Letourneur Q."/>
            <person name="Ghozlane A."/>
            <person name="Andersen G.L."/>
            <person name="Li W.J."/>
            <person name="Hallam S.J."/>
            <person name="Muyzer G."/>
            <person name="de Oliveira V.M."/>
            <person name="Inskeep W.P."/>
            <person name="Banfield J.F."/>
            <person name="Gribaldo S."/>
        </authorList>
    </citation>
    <scope>NUCLEOTIDE SEQUENCE [LARGE SCALE GENOMIC DNA]</scope>
    <source>
        <strain evidence="4">Verst-YHS</strain>
    </source>
</reference>
<protein>
    <submittedName>
        <fullName evidence="4">RNA-processing protein</fullName>
    </submittedName>
</protein>
<evidence type="ECO:0000256" key="2">
    <source>
        <dbReference type="PROSITE-ProRule" id="PRU00117"/>
    </source>
</evidence>
<evidence type="ECO:0000256" key="1">
    <source>
        <dbReference type="ARBA" id="ARBA00022884"/>
    </source>
</evidence>
<feature type="domain" description="K Homology" evidence="3">
    <location>
        <begin position="5"/>
        <end position="75"/>
    </location>
</feature>
<organism evidence="4 6">
    <name type="scientific">Thermoproteota archaeon</name>
    <dbReference type="NCBI Taxonomy" id="2056631"/>
    <lineage>
        <taxon>Archaea</taxon>
        <taxon>Thermoproteota</taxon>
    </lineage>
</organism>
<dbReference type="GO" id="GO:0003723">
    <property type="term" value="F:RNA binding"/>
    <property type="evidence" value="ECO:0007669"/>
    <property type="project" value="UniProtKB-UniRule"/>
</dbReference>
<evidence type="ECO:0000313" key="6">
    <source>
        <dbReference type="Proteomes" id="UP000316080"/>
    </source>
</evidence>
<reference evidence="5 7" key="1">
    <citation type="journal article" date="2019" name="Nat. Microbiol.">
        <title>Expanding anaerobic alkane metabolism in the domain of Archaea.</title>
        <authorList>
            <person name="Wang Y."/>
            <person name="Wegener G."/>
            <person name="Hou J."/>
            <person name="Wang F."/>
            <person name="Xiao X."/>
        </authorList>
    </citation>
    <scope>NUCLEOTIDE SEQUENCE [LARGE SCALE GENOMIC DNA]</scope>
    <source>
        <strain evidence="5">WYZ-LMO11</strain>
    </source>
</reference>
<gene>
    <name evidence="5" type="ORF">DSO09_04260</name>
    <name evidence="4" type="ORF">EF809_02110</name>
</gene>
<accession>A0A520KG63</accession>
<dbReference type="CDD" id="cd22390">
    <property type="entry name" value="KH-I_Dim2p_like_rpt2"/>
    <property type="match status" value="1"/>
</dbReference>
<evidence type="ECO:0000259" key="3">
    <source>
        <dbReference type="SMART" id="SM00322"/>
    </source>
</evidence>
<dbReference type="InterPro" id="IPR004088">
    <property type="entry name" value="KH_dom_type_1"/>
</dbReference>
<dbReference type="InterPro" id="IPR055211">
    <property type="entry name" value="KH_PNO1_2nd"/>
</dbReference>
<dbReference type="InterPro" id="IPR004087">
    <property type="entry name" value="KH_dom"/>
</dbReference>
<dbReference type="Pfam" id="PF22891">
    <property type="entry name" value="KH_PNO1_2nd"/>
    <property type="match status" value="1"/>
</dbReference>
<dbReference type="FunFam" id="3.30.1370.10:FF:000076">
    <property type="entry name" value="KH domain protein"/>
    <property type="match status" value="1"/>
</dbReference>
<dbReference type="AlphaFoldDB" id="A0A520KG63"/>
<dbReference type="SUPFAM" id="SSF54791">
    <property type="entry name" value="Eukaryotic type KH-domain (KH-domain type I)"/>
    <property type="match status" value="2"/>
</dbReference>
<dbReference type="NCBIfam" id="NF010328">
    <property type="entry name" value="PRK13763.1-3"/>
    <property type="match status" value="1"/>
</dbReference>
<evidence type="ECO:0000313" key="5">
    <source>
        <dbReference type="EMBL" id="TDA38489.1"/>
    </source>
</evidence>
<dbReference type="PROSITE" id="PS50084">
    <property type="entry name" value="KH_TYPE_1"/>
    <property type="match status" value="2"/>
</dbReference>
<dbReference type="Pfam" id="PF00013">
    <property type="entry name" value="KH_1"/>
    <property type="match status" value="1"/>
</dbReference>
<dbReference type="EMBL" id="QNVI01000051">
    <property type="protein sequence ID" value="TDA38489.1"/>
    <property type="molecule type" value="Genomic_DNA"/>
</dbReference>
<dbReference type="InterPro" id="IPR019964">
    <property type="entry name" value="KH_domain_protein_archaea"/>
</dbReference>
<dbReference type="PANTHER" id="PTHR12826:SF13">
    <property type="entry name" value="RNA-BINDING PROTEIN PNO1"/>
    <property type="match status" value="1"/>
</dbReference>
<dbReference type="Proteomes" id="UP000317265">
    <property type="component" value="Unassembled WGS sequence"/>
</dbReference>
<dbReference type="SMART" id="SM00322">
    <property type="entry name" value="KH"/>
    <property type="match status" value="2"/>
</dbReference>
<keyword evidence="1 2" id="KW-0694">RNA-binding</keyword>
<evidence type="ECO:0000313" key="7">
    <source>
        <dbReference type="Proteomes" id="UP000317265"/>
    </source>
</evidence>
<proteinExistence type="predicted"/>